<dbReference type="EMBL" id="LMWU01000070">
    <property type="protein sequence ID" value="KUN57586.1"/>
    <property type="molecule type" value="Genomic_DNA"/>
</dbReference>
<evidence type="ECO:0000313" key="1">
    <source>
        <dbReference type="EMBL" id="KUN57586.1"/>
    </source>
</evidence>
<dbReference type="RefSeq" id="WP_059211466.1">
    <property type="nucleotide sequence ID" value="NZ_KQ948681.1"/>
</dbReference>
<dbReference type="Proteomes" id="UP000053669">
    <property type="component" value="Unassembled WGS sequence"/>
</dbReference>
<organism evidence="1 2">
    <name type="scientific">Streptomyces canus</name>
    <dbReference type="NCBI Taxonomy" id="58343"/>
    <lineage>
        <taxon>Bacteria</taxon>
        <taxon>Bacillati</taxon>
        <taxon>Actinomycetota</taxon>
        <taxon>Actinomycetes</taxon>
        <taxon>Kitasatosporales</taxon>
        <taxon>Streptomycetaceae</taxon>
        <taxon>Streptomyces</taxon>
        <taxon>Streptomyces aurantiacus group</taxon>
    </lineage>
</organism>
<proteinExistence type="predicted"/>
<dbReference type="AlphaFoldDB" id="A0A117QWB1"/>
<protein>
    <submittedName>
        <fullName evidence="1">Uncharacterized protein</fullName>
    </submittedName>
</protein>
<gene>
    <name evidence="1" type="ORF">AQJ46_46835</name>
</gene>
<name>A0A117QWB1_9ACTN</name>
<dbReference type="InterPro" id="IPR047738">
    <property type="entry name" value="SAV_2336-like_N"/>
</dbReference>
<comment type="caution">
    <text evidence="1">The sequence shown here is derived from an EMBL/GenBank/DDBJ whole genome shotgun (WGS) entry which is preliminary data.</text>
</comment>
<dbReference type="NCBIfam" id="NF041121">
    <property type="entry name" value="SAV_2336_NTERM"/>
    <property type="match status" value="1"/>
</dbReference>
<sequence>MNVRTTTALSRSSGPAYRLQLVFDAGPTMTMWRPLLRSLRQSLAQAGHFQSVTVSVLKADGTLRGRQVEDDRTVTLVLSDCSGPQWYPGPAAVRWYGTLRSWARVRPVAVVQPLPERMWRRTALPGAPGRIWAPSAGAANAALSFTAYDGVPEPGADSVLIPVLESSAVWLENWFALISGAEGAEISGAVAYVLPAALSVEGSVSPVELTAEELVLRFRSTASAEAFGLAGHLAVGVPHLPVMQLVQKSLGTTPCPSHLAEVILSGMLHALPGSPGIYAFREGVAALLLRTVPRTSFSRTVELLTRAGAELAGAPKGRVLVSEEALRHLG</sequence>
<dbReference type="STRING" id="58343.AQJ46_46835"/>
<accession>A0A117QWB1</accession>
<reference evidence="1 2" key="1">
    <citation type="submission" date="2015-10" db="EMBL/GenBank/DDBJ databases">
        <title>Draft genome sequence of Streptomyces canus DSM 40017, type strain for the species Streptomyces canus.</title>
        <authorList>
            <person name="Ruckert C."/>
            <person name="Winkler A."/>
            <person name="Kalinowski J."/>
            <person name="Kampfer P."/>
            <person name="Glaeser S."/>
        </authorList>
    </citation>
    <scope>NUCLEOTIDE SEQUENCE [LARGE SCALE GENOMIC DNA]</scope>
    <source>
        <strain evidence="1 2">DSM 40017</strain>
    </source>
</reference>
<evidence type="ECO:0000313" key="2">
    <source>
        <dbReference type="Proteomes" id="UP000053669"/>
    </source>
</evidence>